<dbReference type="GO" id="GO:0015421">
    <property type="term" value="F:ABC-type oligopeptide transporter activity"/>
    <property type="evidence" value="ECO:0007669"/>
    <property type="project" value="TreeGrafter"/>
</dbReference>
<dbReference type="EMBL" id="DXCQ01000020">
    <property type="protein sequence ID" value="HIY96386.1"/>
    <property type="molecule type" value="Genomic_DNA"/>
</dbReference>
<feature type="transmembrane region" description="Helical" evidence="8">
    <location>
        <begin position="72"/>
        <end position="98"/>
    </location>
</feature>
<comment type="subcellular location">
    <subcellularLocation>
        <location evidence="1">Cell membrane</location>
        <topology evidence="1">Multi-pass membrane protein</topology>
    </subcellularLocation>
</comment>
<dbReference type="Pfam" id="PF00005">
    <property type="entry name" value="ABC_tran"/>
    <property type="match status" value="1"/>
</dbReference>
<protein>
    <submittedName>
        <fullName evidence="11">ABC transporter ATP-binding protein/permease</fullName>
    </submittedName>
</protein>
<dbReference type="GO" id="GO:0005886">
    <property type="term" value="C:plasma membrane"/>
    <property type="evidence" value="ECO:0007669"/>
    <property type="project" value="UniProtKB-SubCell"/>
</dbReference>
<dbReference type="Gene3D" id="1.20.1560.10">
    <property type="entry name" value="ABC transporter type 1, transmembrane domain"/>
    <property type="match status" value="1"/>
</dbReference>
<keyword evidence="3 8" id="KW-0812">Transmembrane</keyword>
<evidence type="ECO:0000256" key="2">
    <source>
        <dbReference type="ARBA" id="ARBA00022448"/>
    </source>
</evidence>
<keyword evidence="6 8" id="KW-1133">Transmembrane helix</keyword>
<dbReference type="InterPro" id="IPR036640">
    <property type="entry name" value="ABC1_TM_sf"/>
</dbReference>
<feature type="transmembrane region" description="Helical" evidence="8">
    <location>
        <begin position="151"/>
        <end position="170"/>
    </location>
</feature>
<dbReference type="PANTHER" id="PTHR43394">
    <property type="entry name" value="ATP-DEPENDENT PERMEASE MDL1, MITOCHONDRIAL"/>
    <property type="match status" value="1"/>
</dbReference>
<keyword evidence="2" id="KW-0813">Transport</keyword>
<sequence>MPMSARDGGAVATNKKAAFVRLIRYYLLYKWHMFAAFALMVGSNLFALLGPWLSGAAIDAIDLETGVDFAAVGMYCLWMAVFYVVSSALSYILSVLMIRLSQRIVRAMRQDVFDKILTLSVGDLDRVAAGDLINRISYDIATVNASLSNDILQAATGVITVVGAFIGMVLTSPALLGVFAVTIPISVFITVRRSRKVRPLFRKRSAKLAELNGFSEEMLSGLKTIRAYGREEEICAKFDAKNTDAADAYYAADYYGSLIGPSVNFVNNLGTVLISTAGSFFYLFSLISVGEISSFLLYSRRFSGPINEYANIMGEIQSALAAAERVFRLLDTPPETPDVPDAEVLASLRGDVRFENVRFSYDGEKTILSGLSFEAKAGQTIAIVGPTGAGKTTLVNLLMRFYDPQGGRIVLDGKDIRGYTRASLRAAFTMVLQDTWLFEGTVFENIAYGKEGATREEVEQAAREANIADFIEGLPQKYDTMLTDGGVNLSKGQKQLVTIARAMLSPAKLLILDEATSNVDTRTELLIHDAMTRLMRGKTCFVIAHRLTTVKGADLILVVREGDIVESGRHGELLERRGFYSEIYNAQFE</sequence>
<dbReference type="SMART" id="SM00382">
    <property type="entry name" value="AAA"/>
    <property type="match status" value="1"/>
</dbReference>
<dbReference type="GO" id="GO:0016887">
    <property type="term" value="F:ATP hydrolysis activity"/>
    <property type="evidence" value="ECO:0007669"/>
    <property type="project" value="InterPro"/>
</dbReference>
<dbReference type="PROSITE" id="PS50893">
    <property type="entry name" value="ABC_TRANSPORTER_2"/>
    <property type="match status" value="1"/>
</dbReference>
<evidence type="ECO:0000313" key="12">
    <source>
        <dbReference type="Proteomes" id="UP000886750"/>
    </source>
</evidence>
<dbReference type="InterPro" id="IPR039421">
    <property type="entry name" value="Type_1_exporter"/>
</dbReference>
<evidence type="ECO:0000256" key="4">
    <source>
        <dbReference type="ARBA" id="ARBA00022741"/>
    </source>
</evidence>
<dbReference type="CDD" id="cd03254">
    <property type="entry name" value="ABCC_Glucan_exporter_like"/>
    <property type="match status" value="1"/>
</dbReference>
<dbReference type="Gene3D" id="3.40.50.300">
    <property type="entry name" value="P-loop containing nucleotide triphosphate hydrolases"/>
    <property type="match status" value="1"/>
</dbReference>
<dbReference type="InterPro" id="IPR027417">
    <property type="entry name" value="P-loop_NTPase"/>
</dbReference>
<dbReference type="SUPFAM" id="SSF52540">
    <property type="entry name" value="P-loop containing nucleoside triphosphate hydrolases"/>
    <property type="match status" value="1"/>
</dbReference>
<dbReference type="AlphaFoldDB" id="A0A9D1ZVW3"/>
<evidence type="ECO:0000256" key="8">
    <source>
        <dbReference type="SAM" id="Phobius"/>
    </source>
</evidence>
<dbReference type="InterPro" id="IPR003593">
    <property type="entry name" value="AAA+_ATPase"/>
</dbReference>
<gene>
    <name evidence="11" type="ORF">H9729_01720</name>
</gene>
<evidence type="ECO:0000313" key="11">
    <source>
        <dbReference type="EMBL" id="HIY96386.1"/>
    </source>
</evidence>
<dbReference type="PROSITE" id="PS50929">
    <property type="entry name" value="ABC_TM1F"/>
    <property type="match status" value="1"/>
</dbReference>
<dbReference type="CDD" id="cd18547">
    <property type="entry name" value="ABC_6TM_Tm288_like"/>
    <property type="match status" value="1"/>
</dbReference>
<keyword evidence="5 11" id="KW-0067">ATP-binding</keyword>
<dbReference type="Proteomes" id="UP000886750">
    <property type="component" value="Unassembled WGS sequence"/>
</dbReference>
<feature type="transmembrane region" description="Helical" evidence="8">
    <location>
        <begin position="176"/>
        <end position="194"/>
    </location>
</feature>
<keyword evidence="4" id="KW-0547">Nucleotide-binding</keyword>
<dbReference type="Pfam" id="PF00664">
    <property type="entry name" value="ABC_membrane"/>
    <property type="match status" value="1"/>
</dbReference>
<organism evidence="11 12">
    <name type="scientific">Candidatus Borkfalkia excrementigallinarum</name>
    <dbReference type="NCBI Taxonomy" id="2838506"/>
    <lineage>
        <taxon>Bacteria</taxon>
        <taxon>Bacillati</taxon>
        <taxon>Bacillota</taxon>
        <taxon>Clostridia</taxon>
        <taxon>Christensenellales</taxon>
        <taxon>Christensenellaceae</taxon>
        <taxon>Candidatus Borkfalkia</taxon>
    </lineage>
</organism>
<accession>A0A9D1ZVW3</accession>
<dbReference type="PANTHER" id="PTHR43394:SF1">
    <property type="entry name" value="ATP-BINDING CASSETTE SUB-FAMILY B MEMBER 10, MITOCHONDRIAL"/>
    <property type="match status" value="1"/>
</dbReference>
<feature type="domain" description="ABC transporter" evidence="9">
    <location>
        <begin position="352"/>
        <end position="586"/>
    </location>
</feature>
<feature type="domain" description="ABC transmembrane type-1" evidence="10">
    <location>
        <begin position="34"/>
        <end position="318"/>
    </location>
</feature>
<evidence type="ECO:0000259" key="9">
    <source>
        <dbReference type="PROSITE" id="PS50893"/>
    </source>
</evidence>
<evidence type="ECO:0000256" key="1">
    <source>
        <dbReference type="ARBA" id="ARBA00004651"/>
    </source>
</evidence>
<keyword evidence="7 8" id="KW-0472">Membrane</keyword>
<dbReference type="GO" id="GO:0005524">
    <property type="term" value="F:ATP binding"/>
    <property type="evidence" value="ECO:0007669"/>
    <property type="project" value="UniProtKB-KW"/>
</dbReference>
<evidence type="ECO:0000256" key="6">
    <source>
        <dbReference type="ARBA" id="ARBA00022989"/>
    </source>
</evidence>
<evidence type="ECO:0000256" key="5">
    <source>
        <dbReference type="ARBA" id="ARBA00022840"/>
    </source>
</evidence>
<dbReference type="InterPro" id="IPR011527">
    <property type="entry name" value="ABC1_TM_dom"/>
</dbReference>
<evidence type="ECO:0000256" key="7">
    <source>
        <dbReference type="ARBA" id="ARBA00023136"/>
    </source>
</evidence>
<dbReference type="InterPro" id="IPR017871">
    <property type="entry name" value="ABC_transporter-like_CS"/>
</dbReference>
<comment type="caution">
    <text evidence="11">The sequence shown here is derived from an EMBL/GenBank/DDBJ whole genome shotgun (WGS) entry which is preliminary data.</text>
</comment>
<name>A0A9D1ZVW3_9FIRM</name>
<feature type="transmembrane region" description="Helical" evidence="8">
    <location>
        <begin position="31"/>
        <end position="52"/>
    </location>
</feature>
<evidence type="ECO:0000256" key="3">
    <source>
        <dbReference type="ARBA" id="ARBA00022692"/>
    </source>
</evidence>
<proteinExistence type="predicted"/>
<dbReference type="FunFam" id="3.40.50.300:FF:000287">
    <property type="entry name" value="Multidrug ABC transporter ATP-binding protein"/>
    <property type="match status" value="1"/>
</dbReference>
<reference evidence="11" key="1">
    <citation type="journal article" date="2021" name="PeerJ">
        <title>Extensive microbial diversity within the chicken gut microbiome revealed by metagenomics and culture.</title>
        <authorList>
            <person name="Gilroy R."/>
            <person name="Ravi A."/>
            <person name="Getino M."/>
            <person name="Pursley I."/>
            <person name="Horton D.L."/>
            <person name="Alikhan N.F."/>
            <person name="Baker D."/>
            <person name="Gharbi K."/>
            <person name="Hall N."/>
            <person name="Watson M."/>
            <person name="Adriaenssens E.M."/>
            <person name="Foster-Nyarko E."/>
            <person name="Jarju S."/>
            <person name="Secka A."/>
            <person name="Antonio M."/>
            <person name="Oren A."/>
            <person name="Chaudhuri R.R."/>
            <person name="La Ragione R."/>
            <person name="Hildebrand F."/>
            <person name="Pallen M.J."/>
        </authorList>
    </citation>
    <scope>NUCLEOTIDE SEQUENCE</scope>
    <source>
        <strain evidence="11">1345</strain>
    </source>
</reference>
<dbReference type="SUPFAM" id="SSF90123">
    <property type="entry name" value="ABC transporter transmembrane region"/>
    <property type="match status" value="1"/>
</dbReference>
<reference evidence="11" key="2">
    <citation type="submission" date="2021-04" db="EMBL/GenBank/DDBJ databases">
        <authorList>
            <person name="Gilroy R."/>
        </authorList>
    </citation>
    <scope>NUCLEOTIDE SEQUENCE</scope>
    <source>
        <strain evidence="11">1345</strain>
    </source>
</reference>
<dbReference type="InterPro" id="IPR003439">
    <property type="entry name" value="ABC_transporter-like_ATP-bd"/>
</dbReference>
<dbReference type="PROSITE" id="PS00211">
    <property type="entry name" value="ABC_TRANSPORTER_1"/>
    <property type="match status" value="1"/>
</dbReference>
<evidence type="ECO:0000259" key="10">
    <source>
        <dbReference type="PROSITE" id="PS50929"/>
    </source>
</evidence>